<keyword evidence="2" id="KW-0677">Repeat</keyword>
<evidence type="ECO:0000256" key="3">
    <source>
        <dbReference type="ARBA" id="ARBA00023235"/>
    </source>
</evidence>
<proteinExistence type="inferred from homology"/>
<dbReference type="OrthoDB" id="21502at2759"/>
<feature type="domain" description="Squalene cyclase N-terminal" evidence="5">
    <location>
        <begin position="129"/>
        <end position="379"/>
    </location>
</feature>
<dbReference type="InterPro" id="IPR032697">
    <property type="entry name" value="SQ_cyclase_N"/>
</dbReference>
<keyword evidence="3" id="KW-0413">Isomerase</keyword>
<dbReference type="GO" id="GO:0005811">
    <property type="term" value="C:lipid droplet"/>
    <property type="evidence" value="ECO:0007669"/>
    <property type="project" value="InterPro"/>
</dbReference>
<dbReference type="FunFam" id="1.50.10.20:FF:000002">
    <property type="entry name" value="Terpene cyclase/mutase family member"/>
    <property type="match status" value="1"/>
</dbReference>
<dbReference type="PANTHER" id="PTHR11764:SF44">
    <property type="entry name" value="LANOSTEROL SYNTHASE"/>
    <property type="match status" value="1"/>
</dbReference>
<dbReference type="Pfam" id="PF13249">
    <property type="entry name" value="SQHop_cyclase_N"/>
    <property type="match status" value="1"/>
</dbReference>
<comment type="caution">
    <text evidence="6">The sequence shown here is derived from an EMBL/GenBank/DDBJ whole genome shotgun (WGS) entry which is preliminary data.</text>
</comment>
<name>A0A8X7ZHJ4_POPTO</name>
<evidence type="ECO:0008006" key="8">
    <source>
        <dbReference type="Google" id="ProtNLM"/>
    </source>
</evidence>
<keyword evidence="7" id="KW-1185">Reference proteome</keyword>
<evidence type="ECO:0000313" key="7">
    <source>
        <dbReference type="Proteomes" id="UP000886885"/>
    </source>
</evidence>
<reference evidence="6" key="1">
    <citation type="journal article" date="2020" name="bioRxiv">
        <title>Hybrid origin of Populus tomentosa Carr. identified through genome sequencing and phylogenomic analysis.</title>
        <authorList>
            <person name="An X."/>
            <person name="Gao K."/>
            <person name="Chen Z."/>
            <person name="Li J."/>
            <person name="Yang X."/>
            <person name="Yang X."/>
            <person name="Zhou J."/>
            <person name="Guo T."/>
            <person name="Zhao T."/>
            <person name="Huang S."/>
            <person name="Miao D."/>
            <person name="Khan W.U."/>
            <person name="Rao P."/>
            <person name="Ye M."/>
            <person name="Lei B."/>
            <person name="Liao W."/>
            <person name="Wang J."/>
            <person name="Ji L."/>
            <person name="Li Y."/>
            <person name="Guo B."/>
            <person name="Mustafa N.S."/>
            <person name="Li S."/>
            <person name="Yun Q."/>
            <person name="Keller S.R."/>
            <person name="Mao J."/>
            <person name="Zhang R."/>
            <person name="Strauss S.H."/>
        </authorList>
    </citation>
    <scope>NUCLEOTIDE SEQUENCE</scope>
    <source>
        <strain evidence="6">GM15</strain>
        <tissue evidence="6">Leaf</tissue>
    </source>
</reference>
<evidence type="ECO:0000259" key="4">
    <source>
        <dbReference type="Pfam" id="PF13243"/>
    </source>
</evidence>
<feature type="domain" description="Squalene cyclase C-terminal" evidence="4">
    <location>
        <begin position="495"/>
        <end position="583"/>
    </location>
</feature>
<organism evidence="6 7">
    <name type="scientific">Populus tomentosa</name>
    <name type="common">Chinese white poplar</name>
    <dbReference type="NCBI Taxonomy" id="118781"/>
    <lineage>
        <taxon>Eukaryota</taxon>
        <taxon>Viridiplantae</taxon>
        <taxon>Streptophyta</taxon>
        <taxon>Embryophyta</taxon>
        <taxon>Tracheophyta</taxon>
        <taxon>Spermatophyta</taxon>
        <taxon>Magnoliopsida</taxon>
        <taxon>eudicotyledons</taxon>
        <taxon>Gunneridae</taxon>
        <taxon>Pentapetalae</taxon>
        <taxon>rosids</taxon>
        <taxon>fabids</taxon>
        <taxon>Malpighiales</taxon>
        <taxon>Salicaceae</taxon>
        <taxon>Saliceae</taxon>
        <taxon>Populus</taxon>
    </lineage>
</organism>
<evidence type="ECO:0000256" key="1">
    <source>
        <dbReference type="ARBA" id="ARBA00009755"/>
    </source>
</evidence>
<dbReference type="EMBL" id="JAAWWB010000011">
    <property type="protein sequence ID" value="KAG6771503.1"/>
    <property type="molecule type" value="Genomic_DNA"/>
</dbReference>
<accession>A0A8X7ZHJ4</accession>
<dbReference type="Pfam" id="PF13243">
    <property type="entry name" value="SQHop_cyclase_C"/>
    <property type="match status" value="1"/>
</dbReference>
<dbReference type="PANTHER" id="PTHR11764">
    <property type="entry name" value="TERPENE CYCLASE/MUTASE FAMILY MEMBER"/>
    <property type="match status" value="1"/>
</dbReference>
<gene>
    <name evidence="6" type="ORF">POTOM_022871</name>
</gene>
<evidence type="ECO:0000313" key="6">
    <source>
        <dbReference type="EMBL" id="KAG6771503.1"/>
    </source>
</evidence>
<protein>
    <recommendedName>
        <fullName evidence="8">Terpene cyclase/mutase family member</fullName>
    </recommendedName>
</protein>
<dbReference type="InterPro" id="IPR032696">
    <property type="entry name" value="SQ_cyclase_C"/>
</dbReference>
<comment type="similarity">
    <text evidence="1">Belongs to the terpene cyclase/mutase family.</text>
</comment>
<evidence type="ECO:0000259" key="5">
    <source>
        <dbReference type="Pfam" id="PF13249"/>
    </source>
</evidence>
<dbReference type="Proteomes" id="UP000886885">
    <property type="component" value="Chromosome 6A"/>
</dbReference>
<dbReference type="GO" id="GO:0031559">
    <property type="term" value="F:oxidosqualene cyclase activity"/>
    <property type="evidence" value="ECO:0007669"/>
    <property type="project" value="UniProtKB-ARBA"/>
</dbReference>
<evidence type="ECO:0000256" key="2">
    <source>
        <dbReference type="ARBA" id="ARBA00022737"/>
    </source>
</evidence>
<dbReference type="InterPro" id="IPR018333">
    <property type="entry name" value="Squalene_cyclase"/>
</dbReference>
<dbReference type="GO" id="GO:0016104">
    <property type="term" value="P:triterpenoid biosynthetic process"/>
    <property type="evidence" value="ECO:0007669"/>
    <property type="project" value="InterPro"/>
</dbReference>
<sequence length="585" mass="66878">MWKLKLSEGNDPWLKSVNNHVGRQFWEFDPHLGTPEERAQVENYRNEFMKNRFLTKHSSDLLMRFQFARENPCEMKLPMAKVRSEEEMTKEVVDTALRRSLRFYSTLQAEDGFWPGDYGGPMFLLPGLNVDGGWGLHIEGSSTMFCTVLSYVTLRLLGEEMDGGDGSMERARKWVLGHGGATRIPSWGKMWLSVLGVYEWSGNNPLLPELWLLPYLFPAHPDARNEIAGRLWCQSRMVYLPMSYLYGKKFVCSTTSLVLSIRREIYTIPYHQIDWEQTTNLCAKEDLYYPHPLLQDIVWACIHNAVEPLLTRWPFSKLRQRALDSVMQRVHYEDETTQYVCLGPVNKVLNMLCCWVEDPNSEAYKCHLARIKDYLWVAEDGMKMQGYNGSQFWDVSFAVQAILATNFSDEFAPMLKKAHNFIKNTQAGILLSRLPSDMVGEAMPADWFYDAVNVILSLQNKNGGFASYELTRSYAWLEMLNPAETFGNIMIDYQYGSWGVCFTYGTWFGIKGLVAGGRTYQNSNSIQIACEFLLSKQLVSGGWGESYLSSQDMVYTNLGGGKSHLVNTGWAMLALIEAGQVKNMV</sequence>
<dbReference type="AlphaFoldDB" id="A0A8X7ZHJ4"/>